<dbReference type="EMBL" id="SMRP01000026">
    <property type="protein sequence ID" value="TDG18926.1"/>
    <property type="molecule type" value="Genomic_DNA"/>
</dbReference>
<keyword evidence="5" id="KW-1185">Reference proteome</keyword>
<dbReference type="PANTHER" id="PTHR32332">
    <property type="entry name" value="2-NITROPROPANE DIOXYGENASE"/>
    <property type="match status" value="1"/>
</dbReference>
<dbReference type="SUPFAM" id="SSF51412">
    <property type="entry name" value="Inosine monophosphate dehydrogenase (IMPDH)"/>
    <property type="match status" value="1"/>
</dbReference>
<keyword evidence="3" id="KW-0560">Oxidoreductase</keyword>
<evidence type="ECO:0000256" key="3">
    <source>
        <dbReference type="ARBA" id="ARBA00023002"/>
    </source>
</evidence>
<dbReference type="PANTHER" id="PTHR32332:SF20">
    <property type="entry name" value="2-NITROPROPANE DIOXYGENASE-LIKE PROTEIN"/>
    <property type="match status" value="1"/>
</dbReference>
<sequence length="378" mass="39789">MNALGAGPSAETPRELRTPLTDLLGCRYPVVQTAMGWVADARLVAATCNAGGFGFLAGATLEADRVEAEILRVKSLTDRPFGINFHMFQPNAAQVVDLAIRHRLRAVSYGRGPDAKTIRRFKDAGVLCIPTVGAPKHAAKAVELGADAVTVQGAEGGGHTGSVPTTLLLPRVLDAVQVPVIAAGGFFDGRGLAAALGYGAAGIAMGTRFLMTEESPVPRETLSRYVAVKDPAQIRVSAALDGLPQRMIDNPYLLHLESLGPLRRTLFALRTAQAWRRQNGLSLAQMATLGIKALREHGYTASQTLMAANAPYLIQRAIVEGQPDEGVLPGGQAAAMIGAIEPCEAVILRIVREACERLDALAAMRGNAAHAEAAAVRA</sequence>
<evidence type="ECO:0000256" key="1">
    <source>
        <dbReference type="ARBA" id="ARBA00022630"/>
    </source>
</evidence>
<dbReference type="Pfam" id="PF03060">
    <property type="entry name" value="NMO"/>
    <property type="match status" value="2"/>
</dbReference>
<protein>
    <submittedName>
        <fullName evidence="4">Nitronate monooxygenase</fullName>
    </submittedName>
</protein>
<keyword evidence="4" id="KW-0503">Monooxygenase</keyword>
<dbReference type="CDD" id="cd04730">
    <property type="entry name" value="NPD_like"/>
    <property type="match status" value="1"/>
</dbReference>
<evidence type="ECO:0000313" key="4">
    <source>
        <dbReference type="EMBL" id="TDG18926.1"/>
    </source>
</evidence>
<evidence type="ECO:0000313" key="5">
    <source>
        <dbReference type="Proteomes" id="UP000295722"/>
    </source>
</evidence>
<dbReference type="RefSeq" id="WP_133198978.1">
    <property type="nucleotide sequence ID" value="NZ_JBHUCW010000046.1"/>
</dbReference>
<name>A0A4R5M107_9BURK</name>
<organism evidence="4 5">
    <name type="scientific">Paraburkholderia silviterrae</name>
    <dbReference type="NCBI Taxonomy" id="2528715"/>
    <lineage>
        <taxon>Bacteria</taxon>
        <taxon>Pseudomonadati</taxon>
        <taxon>Pseudomonadota</taxon>
        <taxon>Betaproteobacteria</taxon>
        <taxon>Burkholderiales</taxon>
        <taxon>Burkholderiaceae</taxon>
        <taxon>Paraburkholderia</taxon>
    </lineage>
</organism>
<gene>
    <name evidence="4" type="ORF">EYW47_32835</name>
</gene>
<dbReference type="Proteomes" id="UP000295722">
    <property type="component" value="Unassembled WGS sequence"/>
</dbReference>
<keyword evidence="2" id="KW-0288">FMN</keyword>
<reference evidence="4 5" key="1">
    <citation type="submission" date="2019-03" db="EMBL/GenBank/DDBJ databases">
        <title>Paraburkholderia sp. 4M-K11, isolated from subtropical forest soil.</title>
        <authorList>
            <person name="Gao Z.-H."/>
            <person name="Qiu L.-H."/>
        </authorList>
    </citation>
    <scope>NUCLEOTIDE SEQUENCE [LARGE SCALE GENOMIC DNA]</scope>
    <source>
        <strain evidence="4 5">4M-K11</strain>
    </source>
</reference>
<dbReference type="InterPro" id="IPR004136">
    <property type="entry name" value="NMO"/>
</dbReference>
<evidence type="ECO:0000256" key="2">
    <source>
        <dbReference type="ARBA" id="ARBA00022643"/>
    </source>
</evidence>
<accession>A0A4R5M107</accession>
<dbReference type="GO" id="GO:0018580">
    <property type="term" value="F:nitronate monooxygenase activity"/>
    <property type="evidence" value="ECO:0007669"/>
    <property type="project" value="InterPro"/>
</dbReference>
<dbReference type="OrthoDB" id="9778912at2"/>
<keyword evidence="1" id="KW-0285">Flavoprotein</keyword>
<dbReference type="InterPro" id="IPR013785">
    <property type="entry name" value="Aldolase_TIM"/>
</dbReference>
<comment type="caution">
    <text evidence="4">The sequence shown here is derived from an EMBL/GenBank/DDBJ whole genome shotgun (WGS) entry which is preliminary data.</text>
</comment>
<proteinExistence type="predicted"/>
<dbReference type="AlphaFoldDB" id="A0A4R5M107"/>
<dbReference type="Gene3D" id="3.20.20.70">
    <property type="entry name" value="Aldolase class I"/>
    <property type="match status" value="1"/>
</dbReference>